<organism evidence="1 2">
    <name type="scientific">Lentzea indica</name>
    <dbReference type="NCBI Taxonomy" id="2604800"/>
    <lineage>
        <taxon>Bacteria</taxon>
        <taxon>Bacillati</taxon>
        <taxon>Actinomycetota</taxon>
        <taxon>Actinomycetes</taxon>
        <taxon>Pseudonocardiales</taxon>
        <taxon>Pseudonocardiaceae</taxon>
        <taxon>Lentzea</taxon>
    </lineage>
</organism>
<dbReference type="Gene3D" id="3.10.420.10">
    <property type="entry name" value="SecB-like"/>
    <property type="match status" value="1"/>
</dbReference>
<name>A0ABX1F928_9PSEU</name>
<dbReference type="InterPro" id="IPR035958">
    <property type="entry name" value="SecB-like_sf"/>
</dbReference>
<reference evidence="1 2" key="1">
    <citation type="submission" date="2019-08" db="EMBL/GenBank/DDBJ databases">
        <title>Lentzea from Indian Himalayas.</title>
        <authorList>
            <person name="Mandal S."/>
            <person name="Mallick Gupta A."/>
            <person name="Maiti P.K."/>
            <person name="Sarkar J."/>
            <person name="Mandal S."/>
        </authorList>
    </citation>
    <scope>NUCLEOTIDE SEQUENCE [LARGE SCALE GENOMIC DNA]</scope>
    <source>
        <strain evidence="1 2">PSKA42</strain>
    </source>
</reference>
<protein>
    <submittedName>
        <fullName evidence="1">SecB chaperone</fullName>
    </submittedName>
</protein>
<comment type="caution">
    <text evidence="1">The sequence shown here is derived from an EMBL/GenBank/DDBJ whole genome shotgun (WGS) entry which is preliminary data.</text>
</comment>
<dbReference type="SUPFAM" id="SSF54611">
    <property type="entry name" value="SecB-like"/>
    <property type="match status" value="1"/>
</dbReference>
<sequence>MTGHDLQEARRDAARIAARAEIRDVRLLESNAKLNRMPAGDHMAYKLEKDPQVEYSEGDGFFVVTSYYSLLIAEAENEPAHEPPRIEDGGENIVAKVEFKLAGLFELRMRDGDDTPQEGELTAYAWSMGNFALHPYAREYVSNITGRLGLPPLTINVLQLDYDPDKG</sequence>
<dbReference type="EMBL" id="VSRL01000001">
    <property type="protein sequence ID" value="NKE55359.1"/>
    <property type="molecule type" value="Genomic_DNA"/>
</dbReference>
<dbReference type="RefSeq" id="WP_167969198.1">
    <property type="nucleotide sequence ID" value="NZ_VSRL01000001.1"/>
</dbReference>
<evidence type="ECO:0000313" key="1">
    <source>
        <dbReference type="EMBL" id="NKE55359.1"/>
    </source>
</evidence>
<dbReference type="Proteomes" id="UP001515943">
    <property type="component" value="Unassembled WGS sequence"/>
</dbReference>
<evidence type="ECO:0000313" key="2">
    <source>
        <dbReference type="Proteomes" id="UP001515943"/>
    </source>
</evidence>
<keyword evidence="2" id="KW-1185">Reference proteome</keyword>
<gene>
    <name evidence="1" type="ORF">FXN61_00360</name>
</gene>
<proteinExistence type="predicted"/>
<accession>A0ABX1F928</accession>